<dbReference type="AlphaFoldDB" id="A0A1I7J613"/>
<organism evidence="1 2">
    <name type="scientific">Pontibacter akesuensis</name>
    <dbReference type="NCBI Taxonomy" id="388950"/>
    <lineage>
        <taxon>Bacteria</taxon>
        <taxon>Pseudomonadati</taxon>
        <taxon>Bacteroidota</taxon>
        <taxon>Cytophagia</taxon>
        <taxon>Cytophagales</taxon>
        <taxon>Hymenobacteraceae</taxon>
        <taxon>Pontibacter</taxon>
    </lineage>
</organism>
<reference evidence="2" key="1">
    <citation type="submission" date="2016-10" db="EMBL/GenBank/DDBJ databases">
        <authorList>
            <person name="Varghese N."/>
        </authorList>
    </citation>
    <scope>NUCLEOTIDE SEQUENCE [LARGE SCALE GENOMIC DNA]</scope>
    <source>
        <strain evidence="2">DSM 18820</strain>
    </source>
</reference>
<dbReference type="EMBL" id="FPCA01000003">
    <property type="protein sequence ID" value="SFU80603.1"/>
    <property type="molecule type" value="Genomic_DNA"/>
</dbReference>
<sequence>MTFSWLLGLDECNSLKTGVFKMTNEVEGSAPITSVIERTGEFQYERVKELGLEIKYKVEWVNDCTYKLVWLETIKDENNFGYPTNQIITNTITEVTPEYYIIISSSNLFEEKFEGKVEIVKR</sequence>
<evidence type="ECO:0000313" key="2">
    <source>
        <dbReference type="Proteomes" id="UP000182491"/>
    </source>
</evidence>
<proteinExistence type="predicted"/>
<gene>
    <name evidence="1" type="ORF">SAMN04487941_2523</name>
</gene>
<keyword evidence="2" id="KW-1185">Reference proteome</keyword>
<dbReference type="Proteomes" id="UP000182491">
    <property type="component" value="Unassembled WGS sequence"/>
</dbReference>
<accession>A0A1I7J613</accession>
<protein>
    <submittedName>
        <fullName evidence="1">Uncharacterized protein</fullName>
    </submittedName>
</protein>
<evidence type="ECO:0000313" key="1">
    <source>
        <dbReference type="EMBL" id="SFU80603.1"/>
    </source>
</evidence>
<name>A0A1I7J613_9BACT</name>